<dbReference type="EMBL" id="LAZR01003978">
    <property type="protein sequence ID" value="KKN12926.1"/>
    <property type="molecule type" value="Genomic_DNA"/>
</dbReference>
<evidence type="ECO:0000313" key="1">
    <source>
        <dbReference type="EMBL" id="KKN12926.1"/>
    </source>
</evidence>
<organism evidence="1">
    <name type="scientific">marine sediment metagenome</name>
    <dbReference type="NCBI Taxonomy" id="412755"/>
    <lineage>
        <taxon>unclassified sequences</taxon>
        <taxon>metagenomes</taxon>
        <taxon>ecological metagenomes</taxon>
    </lineage>
</organism>
<proteinExistence type="predicted"/>
<accession>A0A0F9QID6</accession>
<name>A0A0F9QID6_9ZZZZ</name>
<comment type="caution">
    <text evidence="1">The sequence shown here is derived from an EMBL/GenBank/DDBJ whole genome shotgun (WGS) entry which is preliminary data.</text>
</comment>
<sequence>MFIIPENSFKVNSKPSLKVLRFAVHTHSVPHVELTTSIEGAQEHIKHLESTEKSISQKQKIKKMSRTLDEGF</sequence>
<protein>
    <submittedName>
        <fullName evidence="1">Uncharacterized protein</fullName>
    </submittedName>
</protein>
<reference evidence="1" key="1">
    <citation type="journal article" date="2015" name="Nature">
        <title>Complex archaea that bridge the gap between prokaryotes and eukaryotes.</title>
        <authorList>
            <person name="Spang A."/>
            <person name="Saw J.H."/>
            <person name="Jorgensen S.L."/>
            <person name="Zaremba-Niedzwiedzka K."/>
            <person name="Martijn J."/>
            <person name="Lind A.E."/>
            <person name="van Eijk R."/>
            <person name="Schleper C."/>
            <person name="Guy L."/>
            <person name="Ettema T.J."/>
        </authorList>
    </citation>
    <scope>NUCLEOTIDE SEQUENCE</scope>
</reference>
<dbReference type="AlphaFoldDB" id="A0A0F9QID6"/>
<gene>
    <name evidence="1" type="ORF">LCGC14_1011610</name>
</gene>